<dbReference type="AlphaFoldDB" id="A0A087HAD3"/>
<protein>
    <submittedName>
        <fullName evidence="1">Uncharacterized protein</fullName>
    </submittedName>
</protein>
<dbReference type="OrthoDB" id="1073616at2759"/>
<evidence type="ECO:0000313" key="1">
    <source>
        <dbReference type="EMBL" id="KFK39085.1"/>
    </source>
</evidence>
<evidence type="ECO:0000313" key="2">
    <source>
        <dbReference type="Proteomes" id="UP000029120"/>
    </source>
</evidence>
<dbReference type="EMBL" id="CM002871">
    <property type="protein sequence ID" value="KFK39085.1"/>
    <property type="molecule type" value="Genomic_DNA"/>
</dbReference>
<accession>A0A087HAD3</accession>
<name>A0A087HAD3_ARAAL</name>
<dbReference type="Proteomes" id="UP000029120">
    <property type="component" value="Chromosome 3"/>
</dbReference>
<dbReference type="Gramene" id="KFK39085">
    <property type="protein sequence ID" value="KFK39085"/>
    <property type="gene ID" value="AALP_AA3G199100"/>
</dbReference>
<proteinExistence type="predicted"/>
<reference evidence="2" key="1">
    <citation type="journal article" date="2015" name="Nat. Plants">
        <title>Genome expansion of Arabis alpina linked with retrotransposition and reduced symmetric DNA methylation.</title>
        <authorList>
            <person name="Willing E.M."/>
            <person name="Rawat V."/>
            <person name="Mandakova T."/>
            <person name="Maumus F."/>
            <person name="James G.V."/>
            <person name="Nordstroem K.J."/>
            <person name="Becker C."/>
            <person name="Warthmann N."/>
            <person name="Chica C."/>
            <person name="Szarzynska B."/>
            <person name="Zytnicki M."/>
            <person name="Albani M.C."/>
            <person name="Kiefer C."/>
            <person name="Bergonzi S."/>
            <person name="Castaings L."/>
            <person name="Mateos J.L."/>
            <person name="Berns M.C."/>
            <person name="Bujdoso N."/>
            <person name="Piofczyk T."/>
            <person name="de Lorenzo L."/>
            <person name="Barrero-Sicilia C."/>
            <person name="Mateos I."/>
            <person name="Piednoel M."/>
            <person name="Hagmann J."/>
            <person name="Chen-Min-Tao R."/>
            <person name="Iglesias-Fernandez R."/>
            <person name="Schuster S.C."/>
            <person name="Alonso-Blanco C."/>
            <person name="Roudier F."/>
            <person name="Carbonero P."/>
            <person name="Paz-Ares J."/>
            <person name="Davis S.J."/>
            <person name="Pecinka A."/>
            <person name="Quesneville H."/>
            <person name="Colot V."/>
            <person name="Lysak M.A."/>
            <person name="Weigel D."/>
            <person name="Coupland G."/>
            <person name="Schneeberger K."/>
        </authorList>
    </citation>
    <scope>NUCLEOTIDE SEQUENCE [LARGE SCALE GENOMIC DNA]</scope>
    <source>
        <strain evidence="2">cv. Pajares</strain>
    </source>
</reference>
<sequence length="116" mass="13098">MISWICSPPQSTYEGLHKKVNEETFPDLSDHLQDIIGNHYIFHIKVTMYNYSTTNRSFTVAKITNNGNDAKPTFSAVPSTNTLVTHEPYIPTNYNAPGPSFTIPAVEIDFPKRLHT</sequence>
<keyword evidence="2" id="KW-1185">Reference proteome</keyword>
<gene>
    <name evidence="1" type="ordered locus">AALP_Aa3g199100</name>
</gene>
<organism evidence="1 2">
    <name type="scientific">Arabis alpina</name>
    <name type="common">Alpine rock-cress</name>
    <dbReference type="NCBI Taxonomy" id="50452"/>
    <lineage>
        <taxon>Eukaryota</taxon>
        <taxon>Viridiplantae</taxon>
        <taxon>Streptophyta</taxon>
        <taxon>Embryophyta</taxon>
        <taxon>Tracheophyta</taxon>
        <taxon>Spermatophyta</taxon>
        <taxon>Magnoliopsida</taxon>
        <taxon>eudicotyledons</taxon>
        <taxon>Gunneridae</taxon>
        <taxon>Pentapetalae</taxon>
        <taxon>rosids</taxon>
        <taxon>malvids</taxon>
        <taxon>Brassicales</taxon>
        <taxon>Brassicaceae</taxon>
        <taxon>Arabideae</taxon>
        <taxon>Arabis</taxon>
    </lineage>
</organism>